<feature type="compositionally biased region" description="Basic residues" evidence="1">
    <location>
        <begin position="104"/>
        <end position="116"/>
    </location>
</feature>
<feature type="region of interest" description="Disordered" evidence="1">
    <location>
        <begin position="35"/>
        <end position="118"/>
    </location>
</feature>
<reference evidence="2" key="1">
    <citation type="submission" date="2020-10" db="EMBL/GenBank/DDBJ databases">
        <authorList>
            <person name="Gilroy R."/>
        </authorList>
    </citation>
    <scope>NUCLEOTIDE SEQUENCE</scope>
    <source>
        <strain evidence="2">CHK195-11698</strain>
    </source>
</reference>
<feature type="compositionally biased region" description="Low complexity" evidence="1">
    <location>
        <begin position="152"/>
        <end position="163"/>
    </location>
</feature>
<protein>
    <submittedName>
        <fullName evidence="2">Uncharacterized protein</fullName>
    </submittedName>
</protein>
<dbReference type="Proteomes" id="UP000824175">
    <property type="component" value="Unassembled WGS sequence"/>
</dbReference>
<feature type="region of interest" description="Disordered" evidence="1">
    <location>
        <begin position="144"/>
        <end position="178"/>
    </location>
</feature>
<accession>A0A9D1HRG2</accession>
<gene>
    <name evidence="2" type="ORF">IAD15_08760</name>
</gene>
<organism evidence="2 3">
    <name type="scientific">Candidatus Fimiplasma intestinipullorum</name>
    <dbReference type="NCBI Taxonomy" id="2840825"/>
    <lineage>
        <taxon>Bacteria</taxon>
        <taxon>Bacillati</taxon>
        <taxon>Bacillota</taxon>
        <taxon>Clostridia</taxon>
        <taxon>Eubacteriales</taxon>
        <taxon>Candidatus Fimiplasma</taxon>
    </lineage>
</organism>
<evidence type="ECO:0000313" key="3">
    <source>
        <dbReference type="Proteomes" id="UP000824175"/>
    </source>
</evidence>
<sequence length="247" mass="28163">MALKDLFKKTYTEPAVEQKVDPIVEQRRKEKFSQPLIYSEEFEEPVDKPAKPKTQTTSSHTTTTTTTPSTKKTMKVAKPKVESGYQMSEVISPIYGRREEPKKAKPKTTTAKKKVSQKPIEDQLVPIISPFYGADINGAHEKAVEEPAAVEQPTKTQTTTPTRRSQRRAMQVNKEPETVTEDLRNIANMVQEGENELKLVEKRTGEFQFDFSKMKSEEPSLIDEIDDAMTLDELMSLYEKKFKGDEE</sequence>
<evidence type="ECO:0000313" key="2">
    <source>
        <dbReference type="EMBL" id="HIU14144.1"/>
    </source>
</evidence>
<dbReference type="AlphaFoldDB" id="A0A9D1HRG2"/>
<dbReference type="EMBL" id="DVMJ01000074">
    <property type="protein sequence ID" value="HIU14144.1"/>
    <property type="molecule type" value="Genomic_DNA"/>
</dbReference>
<name>A0A9D1HRG2_9FIRM</name>
<evidence type="ECO:0000256" key="1">
    <source>
        <dbReference type="SAM" id="MobiDB-lite"/>
    </source>
</evidence>
<proteinExistence type="predicted"/>
<comment type="caution">
    <text evidence="2">The sequence shown here is derived from an EMBL/GenBank/DDBJ whole genome shotgun (WGS) entry which is preliminary data.</text>
</comment>
<reference evidence="2" key="2">
    <citation type="journal article" date="2021" name="PeerJ">
        <title>Extensive microbial diversity within the chicken gut microbiome revealed by metagenomics and culture.</title>
        <authorList>
            <person name="Gilroy R."/>
            <person name="Ravi A."/>
            <person name="Getino M."/>
            <person name="Pursley I."/>
            <person name="Horton D.L."/>
            <person name="Alikhan N.F."/>
            <person name="Baker D."/>
            <person name="Gharbi K."/>
            <person name="Hall N."/>
            <person name="Watson M."/>
            <person name="Adriaenssens E.M."/>
            <person name="Foster-Nyarko E."/>
            <person name="Jarju S."/>
            <person name="Secka A."/>
            <person name="Antonio M."/>
            <person name="Oren A."/>
            <person name="Chaudhuri R.R."/>
            <person name="La Ragione R."/>
            <person name="Hildebrand F."/>
            <person name="Pallen M.J."/>
        </authorList>
    </citation>
    <scope>NUCLEOTIDE SEQUENCE</scope>
    <source>
        <strain evidence="2">CHK195-11698</strain>
    </source>
</reference>
<feature type="compositionally biased region" description="Low complexity" evidence="1">
    <location>
        <begin position="52"/>
        <end position="71"/>
    </location>
</feature>